<dbReference type="Gene3D" id="3.40.800.20">
    <property type="entry name" value="Histone deacetylase domain"/>
    <property type="match status" value="1"/>
</dbReference>
<evidence type="ECO:0000256" key="1">
    <source>
        <dbReference type="ARBA" id="ARBA00005101"/>
    </source>
</evidence>
<dbReference type="InterPro" id="IPR023801">
    <property type="entry name" value="His_deacetylse_dom"/>
</dbReference>
<comment type="caution">
    <text evidence="6">The sequence shown here is derived from an EMBL/GenBank/DDBJ whole genome shotgun (WGS) entry which is preliminary data.</text>
</comment>
<comment type="similarity">
    <text evidence="2">Belongs to the histone deacetylase family.</text>
</comment>
<dbReference type="InterPro" id="IPR000286">
    <property type="entry name" value="HDACs"/>
</dbReference>
<feature type="domain" description="Histone deacetylase" evidence="5">
    <location>
        <begin position="25"/>
        <end position="318"/>
    </location>
</feature>
<evidence type="ECO:0000256" key="3">
    <source>
        <dbReference type="ARBA" id="ARBA00020218"/>
    </source>
</evidence>
<keyword evidence="7" id="KW-1185">Reference proteome</keyword>
<evidence type="ECO:0000256" key="2">
    <source>
        <dbReference type="ARBA" id="ARBA00005947"/>
    </source>
</evidence>
<reference evidence="7" key="1">
    <citation type="journal article" date="2019" name="Int. J. Syst. Evol. Microbiol.">
        <title>The Global Catalogue of Microorganisms (GCM) 10K type strain sequencing project: providing services to taxonomists for standard genome sequencing and annotation.</title>
        <authorList>
            <consortium name="The Broad Institute Genomics Platform"/>
            <consortium name="The Broad Institute Genome Sequencing Center for Infectious Disease"/>
            <person name="Wu L."/>
            <person name="Ma J."/>
        </authorList>
    </citation>
    <scope>NUCLEOTIDE SEQUENCE [LARGE SCALE GENOMIC DNA]</scope>
    <source>
        <strain evidence="7">CECT 8472</strain>
    </source>
</reference>
<proteinExistence type="inferred from homology"/>
<dbReference type="Pfam" id="PF00850">
    <property type="entry name" value="Hist_deacetyl"/>
    <property type="match status" value="1"/>
</dbReference>
<gene>
    <name evidence="6" type="ORF">ACFOW6_07985</name>
</gene>
<comment type="pathway">
    <text evidence="1">Ketone degradation; acetoin degradation.</text>
</comment>
<organism evidence="6 7">
    <name type="scientific">Fodinicurvata halophila</name>
    <dbReference type="NCBI Taxonomy" id="1419723"/>
    <lineage>
        <taxon>Bacteria</taxon>
        <taxon>Pseudomonadati</taxon>
        <taxon>Pseudomonadota</taxon>
        <taxon>Alphaproteobacteria</taxon>
        <taxon>Rhodospirillales</taxon>
        <taxon>Rhodovibrionaceae</taxon>
        <taxon>Fodinicurvata</taxon>
    </lineage>
</organism>
<dbReference type="EMBL" id="JBHSCW010000003">
    <property type="protein sequence ID" value="MFC4351477.1"/>
    <property type="molecule type" value="Genomic_DNA"/>
</dbReference>
<evidence type="ECO:0000313" key="7">
    <source>
        <dbReference type="Proteomes" id="UP001595799"/>
    </source>
</evidence>
<dbReference type="Proteomes" id="UP001595799">
    <property type="component" value="Unassembled WGS sequence"/>
</dbReference>
<accession>A0ABV8UL78</accession>
<evidence type="ECO:0000256" key="4">
    <source>
        <dbReference type="ARBA" id="ARBA00022627"/>
    </source>
</evidence>
<protein>
    <recommendedName>
        <fullName evidence="3">Acetoin utilization protein AcuC</fullName>
    </recommendedName>
</protein>
<dbReference type="InterPro" id="IPR037138">
    <property type="entry name" value="His_deacetylse_dom_sf"/>
</dbReference>
<dbReference type="CDD" id="cd09994">
    <property type="entry name" value="HDAC_AcuC_like"/>
    <property type="match status" value="1"/>
</dbReference>
<name>A0ABV8UL78_9PROT</name>
<dbReference type="RefSeq" id="WP_382421808.1">
    <property type="nucleotide sequence ID" value="NZ_JBHSCW010000003.1"/>
</dbReference>
<keyword evidence="4" id="KW-0006">Acetoin catabolism</keyword>
<dbReference type="InterPro" id="IPR023696">
    <property type="entry name" value="Ureohydrolase_dom_sf"/>
</dbReference>
<evidence type="ECO:0000259" key="5">
    <source>
        <dbReference type="Pfam" id="PF00850"/>
    </source>
</evidence>
<dbReference type="PANTHER" id="PTHR10625:SF10">
    <property type="entry name" value="HISTONE DEACETYLASE HDAC1"/>
    <property type="match status" value="1"/>
</dbReference>
<sequence>MEGQQASPRFIGSEIYRHSSYGRLHPLAIPRVSTCMDLCRALGWLPEEVYIDSPRATPDQLARFHSPDYIAAVQRAEETQHCSEEVKKRFALGVNGNPVFPEIFRRPATACGASIAAADWLLEGIPVYSPAGGTHHGRPARASGFCYFNDPVLAILSLLDRGIGSVFYLDIDAHHGDGVQDAFHADPRVFTLSIHEANRWPMDRKAGTRPGPGGLQDRAGGHARNIPVPEGFNDSEFAFLLEAAVLPLIDRVGPEVIVLQCGADALEDDPLSRLSLSNQSLWSTVAALTFQTRRLLVLGGGGYNPWSVARAWVGVWATLNGLEIPESLPSAARDILSGLQWRHSRGRNPPEVWFTTLADRPRYGSVREEVRNAARQVLS</sequence>
<dbReference type="PRINTS" id="PR01270">
    <property type="entry name" value="HDASUPER"/>
</dbReference>
<dbReference type="SUPFAM" id="SSF52768">
    <property type="entry name" value="Arginase/deacetylase"/>
    <property type="match status" value="1"/>
</dbReference>
<evidence type="ECO:0000313" key="6">
    <source>
        <dbReference type="EMBL" id="MFC4351477.1"/>
    </source>
</evidence>
<dbReference type="InterPro" id="IPR003085">
    <property type="entry name" value="AcuC"/>
</dbReference>
<dbReference type="PANTHER" id="PTHR10625">
    <property type="entry name" value="HISTONE DEACETYLASE HDAC1-RELATED"/>
    <property type="match status" value="1"/>
</dbReference>